<evidence type="ECO:0000256" key="1">
    <source>
        <dbReference type="SAM" id="Phobius"/>
    </source>
</evidence>
<feature type="transmembrane region" description="Helical" evidence="1">
    <location>
        <begin position="135"/>
        <end position="154"/>
    </location>
</feature>
<evidence type="ECO:0000313" key="2">
    <source>
        <dbReference type="EMBL" id="MBP2374344.1"/>
    </source>
</evidence>
<keyword evidence="1" id="KW-0472">Membrane</keyword>
<keyword evidence="3" id="KW-1185">Reference proteome</keyword>
<sequence>MCLWTIGLFPAYVGLLLVIGGAIYLPSAASAHRADVEVRQNGAPATGEIVEIGRASTPGGGRGGGSTTYYPVTEQEIRGVHTRTEWRHYASTESGLWVVGRQLPLLYDMGGSTRMVIDTPEASALLGRKVRSFQLGLLYGAPASVVGFGMVYTGRRMNPDAREKRARARALRSKQLRRRTP</sequence>
<evidence type="ECO:0008006" key="4">
    <source>
        <dbReference type="Google" id="ProtNLM"/>
    </source>
</evidence>
<dbReference type="Proteomes" id="UP000766570">
    <property type="component" value="Unassembled WGS sequence"/>
</dbReference>
<evidence type="ECO:0000313" key="3">
    <source>
        <dbReference type="Proteomes" id="UP000766570"/>
    </source>
</evidence>
<dbReference type="RefSeq" id="WP_209907373.1">
    <property type="nucleotide sequence ID" value="NZ_BAAAMI010000006.1"/>
</dbReference>
<organism evidence="2 3">
    <name type="scientific">Paeniglutamicibacter psychrophenolicus</name>
    <dbReference type="NCBI Taxonomy" id="257454"/>
    <lineage>
        <taxon>Bacteria</taxon>
        <taxon>Bacillati</taxon>
        <taxon>Actinomycetota</taxon>
        <taxon>Actinomycetes</taxon>
        <taxon>Micrococcales</taxon>
        <taxon>Micrococcaceae</taxon>
        <taxon>Paeniglutamicibacter</taxon>
    </lineage>
</organism>
<protein>
    <recommendedName>
        <fullName evidence="4">DUF3592 domain-containing protein</fullName>
    </recommendedName>
</protein>
<dbReference type="EMBL" id="JAGIOE010000001">
    <property type="protein sequence ID" value="MBP2374344.1"/>
    <property type="molecule type" value="Genomic_DNA"/>
</dbReference>
<keyword evidence="1" id="KW-1133">Transmembrane helix</keyword>
<comment type="caution">
    <text evidence="2">The sequence shown here is derived from an EMBL/GenBank/DDBJ whole genome shotgun (WGS) entry which is preliminary data.</text>
</comment>
<reference evidence="2 3" key="1">
    <citation type="submission" date="2021-03" db="EMBL/GenBank/DDBJ databases">
        <title>Sequencing the genomes of 1000 actinobacteria strains.</title>
        <authorList>
            <person name="Klenk H.-P."/>
        </authorList>
    </citation>
    <scope>NUCLEOTIDE SEQUENCE [LARGE SCALE GENOMIC DNA]</scope>
    <source>
        <strain evidence="2 3">DSM 15454</strain>
    </source>
</reference>
<keyword evidence="1" id="KW-0812">Transmembrane</keyword>
<gene>
    <name evidence="2" type="ORF">JOF46_002256</name>
</gene>
<name>A0ABS4WDQ7_9MICC</name>
<feature type="transmembrane region" description="Helical" evidence="1">
    <location>
        <begin position="6"/>
        <end position="25"/>
    </location>
</feature>
<proteinExistence type="predicted"/>
<accession>A0ABS4WDQ7</accession>